<feature type="transmembrane region" description="Helical" evidence="1">
    <location>
        <begin position="49"/>
        <end position="69"/>
    </location>
</feature>
<keyword evidence="1" id="KW-0812">Transmembrane</keyword>
<dbReference type="HOGENOM" id="CLU_2635833_0_0_5"/>
<evidence type="ECO:0000313" key="3">
    <source>
        <dbReference type="Proteomes" id="UP000001353"/>
    </source>
</evidence>
<sequence>MKFHDLDDAYEKRPIITGILVLASHFSLSILVPWLISVFPDHADSIVTIFLWVWLAWMIISGVATIKYLEKIIKRKK</sequence>
<feature type="transmembrane region" description="Helical" evidence="1">
    <location>
        <begin position="15"/>
        <end position="37"/>
    </location>
</feature>
<gene>
    <name evidence="2" type="ordered locus">RLO149_c040330</name>
</gene>
<accession>F7ZEN5</accession>
<evidence type="ECO:0000313" key="2">
    <source>
        <dbReference type="EMBL" id="AEI95931.1"/>
    </source>
</evidence>
<name>F7ZEN5_ROSLO</name>
<dbReference type="EMBL" id="CP002623">
    <property type="protein sequence ID" value="AEI95931.1"/>
    <property type="molecule type" value="Genomic_DNA"/>
</dbReference>
<reference evidence="2 3" key="1">
    <citation type="journal article" date="2011" name="BMC Genomics">
        <title>Comparative genome analysis and genome-guided physiological analysis of Roseobacter litoralis.</title>
        <authorList>
            <person name="Kalhoefer D."/>
            <person name="Thole S."/>
            <person name="Voget S."/>
            <person name="Lehmann R."/>
            <person name="Liesegang H."/>
            <person name="Wollher A."/>
            <person name="Daniel R."/>
            <person name="Simon M."/>
            <person name="Brinkhoff T."/>
        </authorList>
    </citation>
    <scope>NUCLEOTIDE SEQUENCE [LARGE SCALE GENOMIC DNA]</scope>
    <source>
        <strain evidence="3">ATCC 49566 / DSM 6996 / JCM 21268 / NBRC 15278 / OCh 149</strain>
    </source>
</reference>
<dbReference type="KEGG" id="rli:RLO149_c040330"/>
<dbReference type="AlphaFoldDB" id="F7ZEN5"/>
<evidence type="ECO:0008006" key="4">
    <source>
        <dbReference type="Google" id="ProtNLM"/>
    </source>
</evidence>
<keyword evidence="1" id="KW-0472">Membrane</keyword>
<dbReference type="Proteomes" id="UP000001353">
    <property type="component" value="Chromosome"/>
</dbReference>
<evidence type="ECO:0000256" key="1">
    <source>
        <dbReference type="SAM" id="Phobius"/>
    </source>
</evidence>
<proteinExistence type="predicted"/>
<keyword evidence="3" id="KW-1185">Reference proteome</keyword>
<organism evidence="2 3">
    <name type="scientific">Roseobacter litoralis (strain ATCC 49566 / DSM 6996 / JCM 21268 / NBRC 15278 / OCh 149)</name>
    <dbReference type="NCBI Taxonomy" id="391595"/>
    <lineage>
        <taxon>Bacteria</taxon>
        <taxon>Pseudomonadati</taxon>
        <taxon>Pseudomonadota</taxon>
        <taxon>Alphaproteobacteria</taxon>
        <taxon>Rhodobacterales</taxon>
        <taxon>Roseobacteraceae</taxon>
        <taxon>Roseobacter</taxon>
    </lineage>
</organism>
<keyword evidence="1" id="KW-1133">Transmembrane helix</keyword>
<protein>
    <recommendedName>
        <fullName evidence="4">Transmembrane protein</fullName>
    </recommendedName>
</protein>